<comment type="caution">
    <text evidence="2">The sequence shown here is derived from an EMBL/GenBank/DDBJ whole genome shotgun (WGS) entry which is preliminary data.</text>
</comment>
<dbReference type="GO" id="GO:0005524">
    <property type="term" value="F:ATP binding"/>
    <property type="evidence" value="ECO:0007669"/>
    <property type="project" value="InterPro"/>
</dbReference>
<sequence>MKCLIFHCGKFSYKLDYPTPVADQEIQHKEGEFSNSLVIFVAIEKGDSKEKIAEATKEITAIANKVNPDSVVINPFAHLSSSLASPEQAKKLSQKLFEDFRSLIDKEVVYTSFGWYKSFMTDVYGHDNSQIFRDF</sequence>
<name>A0A1G1Y8F6_9BACT</name>
<dbReference type="GO" id="GO:0004829">
    <property type="term" value="F:threonine-tRNA ligase activity"/>
    <property type="evidence" value="ECO:0007669"/>
    <property type="project" value="InterPro"/>
</dbReference>
<dbReference type="Proteomes" id="UP000178747">
    <property type="component" value="Unassembled WGS sequence"/>
</dbReference>
<gene>
    <name evidence="2" type="ORF">A3J62_01450</name>
</gene>
<evidence type="ECO:0000313" key="3">
    <source>
        <dbReference type="Proteomes" id="UP000178747"/>
    </source>
</evidence>
<dbReference type="Gene3D" id="3.50.80.10">
    <property type="entry name" value="D-tyrosyl-tRNA(Tyr) deacylase"/>
    <property type="match status" value="1"/>
</dbReference>
<feature type="domain" description="Threonyl-tRNA synthetase editing" evidence="1">
    <location>
        <begin position="1"/>
        <end position="134"/>
    </location>
</feature>
<dbReference type="GO" id="GO:0005737">
    <property type="term" value="C:cytoplasm"/>
    <property type="evidence" value="ECO:0007669"/>
    <property type="project" value="InterPro"/>
</dbReference>
<dbReference type="GO" id="GO:0008270">
    <property type="term" value="F:zinc ion binding"/>
    <property type="evidence" value="ECO:0007669"/>
    <property type="project" value="InterPro"/>
</dbReference>
<dbReference type="InterPro" id="IPR023509">
    <property type="entry name" value="DTD-like_sf"/>
</dbReference>
<evidence type="ECO:0000259" key="1">
    <source>
        <dbReference type="Pfam" id="PF08915"/>
    </source>
</evidence>
<dbReference type="AlphaFoldDB" id="A0A1G1Y8F6"/>
<accession>A0A1G1Y8F6</accession>
<organism evidence="2 3">
    <name type="scientific">Candidatus Buchananbacteria bacterium RIFCSPHIGHO2_02_FULL_38_8</name>
    <dbReference type="NCBI Taxonomy" id="1797538"/>
    <lineage>
        <taxon>Bacteria</taxon>
        <taxon>Candidatus Buchananiibacteriota</taxon>
    </lineage>
</organism>
<dbReference type="EMBL" id="MHIH01000013">
    <property type="protein sequence ID" value="OGY47847.1"/>
    <property type="molecule type" value="Genomic_DNA"/>
</dbReference>
<reference evidence="2 3" key="1">
    <citation type="journal article" date="2016" name="Nat. Commun.">
        <title>Thousands of microbial genomes shed light on interconnected biogeochemical processes in an aquifer system.</title>
        <authorList>
            <person name="Anantharaman K."/>
            <person name="Brown C.T."/>
            <person name="Hug L.A."/>
            <person name="Sharon I."/>
            <person name="Castelle C.J."/>
            <person name="Probst A.J."/>
            <person name="Thomas B.C."/>
            <person name="Singh A."/>
            <person name="Wilkins M.J."/>
            <person name="Karaoz U."/>
            <person name="Brodie E.L."/>
            <person name="Williams K.H."/>
            <person name="Hubbard S.S."/>
            <person name="Banfield J.F."/>
        </authorList>
    </citation>
    <scope>NUCLEOTIDE SEQUENCE [LARGE SCALE GENOMIC DNA]</scope>
</reference>
<evidence type="ECO:0000313" key="2">
    <source>
        <dbReference type="EMBL" id="OGY47847.1"/>
    </source>
</evidence>
<dbReference type="Pfam" id="PF08915">
    <property type="entry name" value="tRNA-Thr_ED"/>
    <property type="match status" value="1"/>
</dbReference>
<proteinExistence type="predicted"/>
<dbReference type="InterPro" id="IPR015011">
    <property type="entry name" value="Threonyl-tRNA_syn_edit_dom_arc"/>
</dbReference>
<protein>
    <recommendedName>
        <fullName evidence="1">Threonyl-tRNA synthetase editing domain-containing protein</fullName>
    </recommendedName>
</protein>